<feature type="compositionally biased region" description="Polar residues" evidence="1">
    <location>
        <begin position="111"/>
        <end position="125"/>
    </location>
</feature>
<evidence type="ECO:0000256" key="1">
    <source>
        <dbReference type="SAM" id="MobiDB-lite"/>
    </source>
</evidence>
<dbReference type="Proteomes" id="UP000235388">
    <property type="component" value="Unassembled WGS sequence"/>
</dbReference>
<dbReference type="EMBL" id="PGCJ01000008">
    <property type="protein sequence ID" value="PLW57732.1"/>
    <property type="molecule type" value="Genomic_DNA"/>
</dbReference>
<proteinExistence type="predicted"/>
<dbReference type="AlphaFoldDB" id="A0A2N5W689"/>
<protein>
    <submittedName>
        <fullName evidence="2">Uncharacterized protein</fullName>
    </submittedName>
</protein>
<feature type="region of interest" description="Disordered" evidence="1">
    <location>
        <begin position="1"/>
        <end position="24"/>
    </location>
</feature>
<evidence type="ECO:0000313" key="3">
    <source>
        <dbReference type="Proteomes" id="UP000235388"/>
    </source>
</evidence>
<reference evidence="2 3" key="1">
    <citation type="submission" date="2017-11" db="EMBL/GenBank/DDBJ databases">
        <title>De novo assembly and phasing of dikaryotic genomes from two isolates of Puccinia coronata f. sp. avenae, the causal agent of oat crown rust.</title>
        <authorList>
            <person name="Miller M.E."/>
            <person name="Zhang Y."/>
            <person name="Omidvar V."/>
            <person name="Sperschneider J."/>
            <person name="Schwessinger B."/>
            <person name="Raley C."/>
            <person name="Palmer J.M."/>
            <person name="Garnica D."/>
            <person name="Upadhyaya N."/>
            <person name="Rathjen J."/>
            <person name="Taylor J.M."/>
            <person name="Park R.F."/>
            <person name="Dodds P.N."/>
            <person name="Hirsch C.D."/>
            <person name="Kianian S.F."/>
            <person name="Figueroa M."/>
        </authorList>
    </citation>
    <scope>NUCLEOTIDE SEQUENCE [LARGE SCALE GENOMIC DNA]</scope>
    <source>
        <strain evidence="2">12NC29</strain>
    </source>
</reference>
<keyword evidence="3" id="KW-1185">Reference proteome</keyword>
<comment type="caution">
    <text evidence="2">The sequence shown here is derived from an EMBL/GenBank/DDBJ whole genome shotgun (WGS) entry which is preliminary data.</text>
</comment>
<feature type="region of interest" description="Disordered" evidence="1">
    <location>
        <begin position="85"/>
        <end position="131"/>
    </location>
</feature>
<sequence>MEQSEEMAPPKVKQGQPLGPPWPLPEYHPTLTAEVMACFDKYNILTRQQNFIWGVLNMSSGIPLAPMLSATVLCLTWDASDSKPNLHGKFDWDVPRSPSLGPHRDPPKSPCHSNAPNSPHQSNAGMSIDRK</sequence>
<evidence type="ECO:0000313" key="2">
    <source>
        <dbReference type="EMBL" id="PLW57732.1"/>
    </source>
</evidence>
<name>A0A2N5W689_9BASI</name>
<accession>A0A2N5W689</accession>
<gene>
    <name evidence="2" type="ORF">PCANC_01403</name>
</gene>
<organism evidence="2 3">
    <name type="scientific">Puccinia coronata f. sp. avenae</name>
    <dbReference type="NCBI Taxonomy" id="200324"/>
    <lineage>
        <taxon>Eukaryota</taxon>
        <taxon>Fungi</taxon>
        <taxon>Dikarya</taxon>
        <taxon>Basidiomycota</taxon>
        <taxon>Pucciniomycotina</taxon>
        <taxon>Pucciniomycetes</taxon>
        <taxon>Pucciniales</taxon>
        <taxon>Pucciniaceae</taxon>
        <taxon>Puccinia</taxon>
    </lineage>
</organism>